<comment type="caution">
    <text evidence="2">The sequence shown here is derived from an EMBL/GenBank/DDBJ whole genome shotgun (WGS) entry which is preliminary data.</text>
</comment>
<protein>
    <submittedName>
        <fullName evidence="2">Uncharacterized protein</fullName>
    </submittedName>
</protein>
<sequence>MQEEINQYHGLAKDAGNRLRAYILSVSSGATGVFFLALSKDSQTYSGSEKILLSVALIGFVITAVLCLYELRVDAKRFFALTQELKKPLDKQCWEANEKYKKKRYWLIHSSYVTLGIAMTTTSAFLVLRILCT</sequence>
<reference evidence="2" key="1">
    <citation type="submission" date="2017-12" db="EMBL/GenBank/DDBJ databases">
        <title>FDA dAtabase for Regulatory Grade micrObial Sequences (FDA-ARGOS): Supporting development and validation of Infectious Disease Dx tests.</title>
        <authorList>
            <person name="Hoffmann M."/>
            <person name="Allard M."/>
            <person name="Evans P."/>
            <person name="Brown E."/>
            <person name="Tallon L.J."/>
            <person name="Sadzewicz L."/>
            <person name="Sengamalay N."/>
            <person name="Ott S."/>
            <person name="Godinez A."/>
            <person name="Nagaraj S."/>
            <person name="Vavikolanu K."/>
            <person name="Aluvathingal J."/>
            <person name="Nadendla S."/>
            <person name="Hobson J."/>
            <person name="Sichtig H."/>
        </authorList>
    </citation>
    <scope>NUCLEOTIDE SEQUENCE [LARGE SCALE GENOMIC DNA]</scope>
    <source>
        <strain evidence="2">FDAARGOS_113</strain>
    </source>
</reference>
<keyword evidence="3" id="KW-1185">Reference proteome</keyword>
<dbReference type="OrthoDB" id="7059746at2"/>
<organism evidence="2 3">
    <name type="scientific">Vibrio mimicus</name>
    <dbReference type="NCBI Taxonomy" id="674"/>
    <lineage>
        <taxon>Bacteria</taxon>
        <taxon>Pseudomonadati</taxon>
        <taxon>Pseudomonadota</taxon>
        <taxon>Gammaproteobacteria</taxon>
        <taxon>Vibrionales</taxon>
        <taxon>Vibrionaceae</taxon>
        <taxon>Vibrio</taxon>
    </lineage>
</organism>
<keyword evidence="1" id="KW-1133">Transmembrane helix</keyword>
<accession>A0A2J9VJ40</accession>
<keyword evidence="1" id="KW-0812">Transmembrane</keyword>
<proteinExistence type="predicted"/>
<name>A0A2J9VJ40_VIBMI</name>
<feature type="transmembrane region" description="Helical" evidence="1">
    <location>
        <begin position="106"/>
        <end position="131"/>
    </location>
</feature>
<evidence type="ECO:0000313" key="3">
    <source>
        <dbReference type="Proteomes" id="UP000053748"/>
    </source>
</evidence>
<evidence type="ECO:0000256" key="1">
    <source>
        <dbReference type="SAM" id="Phobius"/>
    </source>
</evidence>
<dbReference type="RefSeq" id="WP_001154673.1">
    <property type="nucleotide sequence ID" value="NZ_CAWMSS010000002.1"/>
</dbReference>
<dbReference type="Proteomes" id="UP000053748">
    <property type="component" value="Unassembled WGS sequence"/>
</dbReference>
<keyword evidence="1" id="KW-0472">Membrane</keyword>
<dbReference type="AlphaFoldDB" id="A0A2J9VJ40"/>
<dbReference type="EMBL" id="LOSJ02000001">
    <property type="protein sequence ID" value="PNM63819.1"/>
    <property type="molecule type" value="Genomic_DNA"/>
</dbReference>
<feature type="transmembrane region" description="Helical" evidence="1">
    <location>
        <begin position="51"/>
        <end position="69"/>
    </location>
</feature>
<feature type="transmembrane region" description="Helical" evidence="1">
    <location>
        <begin position="21"/>
        <end position="39"/>
    </location>
</feature>
<evidence type="ECO:0000313" key="2">
    <source>
        <dbReference type="EMBL" id="PNM63819.1"/>
    </source>
</evidence>
<gene>
    <name evidence="2" type="ORF">AL544_002350</name>
</gene>